<accession>A0AAV9SLI2</accession>
<evidence type="ECO:0000313" key="3">
    <source>
        <dbReference type="Proteomes" id="UP001311232"/>
    </source>
</evidence>
<feature type="compositionally biased region" description="Basic residues" evidence="1">
    <location>
        <begin position="178"/>
        <end position="193"/>
    </location>
</feature>
<feature type="compositionally biased region" description="Basic and acidic residues" evidence="1">
    <location>
        <begin position="153"/>
        <end position="163"/>
    </location>
</feature>
<organism evidence="2 3">
    <name type="scientific">Crenichthys baileyi</name>
    <name type="common">White River springfish</name>
    <dbReference type="NCBI Taxonomy" id="28760"/>
    <lineage>
        <taxon>Eukaryota</taxon>
        <taxon>Metazoa</taxon>
        <taxon>Chordata</taxon>
        <taxon>Craniata</taxon>
        <taxon>Vertebrata</taxon>
        <taxon>Euteleostomi</taxon>
        <taxon>Actinopterygii</taxon>
        <taxon>Neopterygii</taxon>
        <taxon>Teleostei</taxon>
        <taxon>Neoteleostei</taxon>
        <taxon>Acanthomorphata</taxon>
        <taxon>Ovalentaria</taxon>
        <taxon>Atherinomorphae</taxon>
        <taxon>Cyprinodontiformes</taxon>
        <taxon>Goodeidae</taxon>
        <taxon>Crenichthys</taxon>
    </lineage>
</organism>
<proteinExistence type="predicted"/>
<feature type="region of interest" description="Disordered" evidence="1">
    <location>
        <begin position="1"/>
        <end position="20"/>
    </location>
</feature>
<comment type="caution">
    <text evidence="2">The sequence shown here is derived from an EMBL/GenBank/DDBJ whole genome shotgun (WGS) entry which is preliminary data.</text>
</comment>
<dbReference type="Proteomes" id="UP001311232">
    <property type="component" value="Unassembled WGS sequence"/>
</dbReference>
<reference evidence="2 3" key="1">
    <citation type="submission" date="2021-06" db="EMBL/GenBank/DDBJ databases">
        <authorList>
            <person name="Palmer J.M."/>
        </authorList>
    </citation>
    <scope>NUCLEOTIDE SEQUENCE [LARGE SCALE GENOMIC DNA]</scope>
    <source>
        <strain evidence="2 3">MEX-2019</strain>
        <tissue evidence="2">Muscle</tissue>
    </source>
</reference>
<dbReference type="EMBL" id="JAHHUM010000226">
    <property type="protein sequence ID" value="KAK5622038.1"/>
    <property type="molecule type" value="Genomic_DNA"/>
</dbReference>
<sequence>MEKRTEMKTQFPEEFEDIPPPSSELCRGIQRFLHRSPGLLHGFKSPSRPLGWSPDEALCCRPPDGGLRGSSAHWGQHPDTLLLGFSWFLCWPPRFLIHWVPGGSFRPLTSQLPCGQPPDRVSRGSSTPLCGRPLERVRPPDQLCRRTSSRHCRPPDHLFHRQPPDNLLLLSQPPGPRYRCRHQPPRLLSRRGSPRLLLRQPPGPRHCRRRRLPTPLAS</sequence>
<evidence type="ECO:0000313" key="2">
    <source>
        <dbReference type="EMBL" id="KAK5622038.1"/>
    </source>
</evidence>
<name>A0AAV9SLI2_9TELE</name>
<feature type="region of interest" description="Disordered" evidence="1">
    <location>
        <begin position="145"/>
        <end position="218"/>
    </location>
</feature>
<dbReference type="AlphaFoldDB" id="A0AAV9SLI2"/>
<gene>
    <name evidence="2" type="ORF">CRENBAI_011799</name>
</gene>
<evidence type="ECO:0000256" key="1">
    <source>
        <dbReference type="SAM" id="MobiDB-lite"/>
    </source>
</evidence>
<keyword evidence="3" id="KW-1185">Reference proteome</keyword>
<protein>
    <submittedName>
        <fullName evidence="2">Uncharacterized protein</fullName>
    </submittedName>
</protein>